<evidence type="ECO:0000313" key="5">
    <source>
        <dbReference type="Proteomes" id="UP000230790"/>
    </source>
</evidence>
<dbReference type="AlphaFoldDB" id="A0A2M8Q8W0"/>
<evidence type="ECO:0000256" key="1">
    <source>
        <dbReference type="ARBA" id="ARBA00001933"/>
    </source>
</evidence>
<dbReference type="EMBL" id="PGTN01000348">
    <property type="protein sequence ID" value="PJF46247.1"/>
    <property type="molecule type" value="Genomic_DNA"/>
</dbReference>
<accession>A0A2M8Q8W0</accession>
<comment type="caution">
    <text evidence="4">The sequence shown here is derived from an EMBL/GenBank/DDBJ whole genome shotgun (WGS) entry which is preliminary data.</text>
</comment>
<comment type="cofactor">
    <cofactor evidence="1">
        <name>pyridoxal 5'-phosphate</name>
        <dbReference type="ChEBI" id="CHEBI:597326"/>
    </cofactor>
</comment>
<proteinExistence type="predicted"/>
<organism evidence="4 5">
    <name type="scientific">Candidatus Thermofonsia Clade 3 bacterium</name>
    <dbReference type="NCBI Taxonomy" id="2364212"/>
    <lineage>
        <taxon>Bacteria</taxon>
        <taxon>Bacillati</taxon>
        <taxon>Chloroflexota</taxon>
        <taxon>Candidatus Thermofontia</taxon>
        <taxon>Candidatus Thermofonsia Clade 3</taxon>
    </lineage>
</organism>
<protein>
    <submittedName>
        <fullName evidence="4">Diaminopimelate decarboxylase</fullName>
    </submittedName>
</protein>
<dbReference type="Gene3D" id="3.20.20.10">
    <property type="entry name" value="Alanine racemase"/>
    <property type="match status" value="1"/>
</dbReference>
<dbReference type="PANTHER" id="PTHR43727">
    <property type="entry name" value="DIAMINOPIMELATE DECARBOXYLASE"/>
    <property type="match status" value="1"/>
</dbReference>
<keyword evidence="2" id="KW-0663">Pyridoxal phosphate</keyword>
<dbReference type="InterPro" id="IPR009006">
    <property type="entry name" value="Ala_racemase/Decarboxylase_C"/>
</dbReference>
<dbReference type="SUPFAM" id="SSF51419">
    <property type="entry name" value="PLP-binding barrel"/>
    <property type="match status" value="1"/>
</dbReference>
<reference evidence="4 5" key="1">
    <citation type="submission" date="2017-11" db="EMBL/GenBank/DDBJ databases">
        <title>Evolution of Phototrophy in the Chloroflexi Phylum Driven by Horizontal Gene Transfer.</title>
        <authorList>
            <person name="Ward L.M."/>
            <person name="Hemp J."/>
            <person name="Shih P.M."/>
            <person name="Mcglynn S.E."/>
            <person name="Fischer W."/>
        </authorList>
    </citation>
    <scope>NUCLEOTIDE SEQUENCE [LARGE SCALE GENOMIC DNA]</scope>
    <source>
        <strain evidence="4">JP3_7</strain>
    </source>
</reference>
<dbReference type="Proteomes" id="UP000230790">
    <property type="component" value="Unassembled WGS sequence"/>
</dbReference>
<gene>
    <name evidence="4" type="ORF">CUN48_14770</name>
</gene>
<dbReference type="InterPro" id="IPR029066">
    <property type="entry name" value="PLP-binding_barrel"/>
</dbReference>
<evidence type="ECO:0000256" key="2">
    <source>
        <dbReference type="ARBA" id="ARBA00022898"/>
    </source>
</evidence>
<dbReference type="GO" id="GO:0009089">
    <property type="term" value="P:lysine biosynthetic process via diaminopimelate"/>
    <property type="evidence" value="ECO:0007669"/>
    <property type="project" value="TreeGrafter"/>
</dbReference>
<evidence type="ECO:0000313" key="4">
    <source>
        <dbReference type="EMBL" id="PJF46247.1"/>
    </source>
</evidence>
<evidence type="ECO:0000259" key="3">
    <source>
        <dbReference type="Pfam" id="PF02784"/>
    </source>
</evidence>
<dbReference type="PANTHER" id="PTHR43727:SF2">
    <property type="entry name" value="GROUP IV DECARBOXYLASE"/>
    <property type="match status" value="1"/>
</dbReference>
<dbReference type="Pfam" id="PF02784">
    <property type="entry name" value="Orn_Arg_deC_N"/>
    <property type="match status" value="1"/>
</dbReference>
<feature type="domain" description="Orn/DAP/Arg decarboxylase 2 N-terminal" evidence="3">
    <location>
        <begin position="64"/>
        <end position="176"/>
    </location>
</feature>
<dbReference type="InterPro" id="IPR022644">
    <property type="entry name" value="De-COase2_N"/>
</dbReference>
<name>A0A2M8Q8W0_9CHLR</name>
<dbReference type="GO" id="GO:0008836">
    <property type="term" value="F:diaminopimelate decarboxylase activity"/>
    <property type="evidence" value="ECO:0007669"/>
    <property type="project" value="TreeGrafter"/>
</dbReference>
<dbReference type="Gene3D" id="2.40.37.10">
    <property type="entry name" value="Lyase, Ornithine Decarboxylase, Chain A, domain 1"/>
    <property type="match status" value="1"/>
</dbReference>
<feature type="non-terminal residue" evidence="4">
    <location>
        <position position="176"/>
    </location>
</feature>
<sequence>MSENASVVQRRLELLPITAAYQPSAEGSAGSELTIGGCCVRALAEQFGTPLYCFDAATLDAAAEQYRTALRRWYPAESAVTYAGKAYLSRAIVQWAQRHDFWLDCTGAGEIGIAVAAGAPRQRILVHGVNKSEEDLDAAVAHAGVIVVDNLTELQRLALRLRNAEDQPTLWLRVRP</sequence>